<gene>
    <name evidence="1" type="ORF">GMARGA_LOCUS38756</name>
</gene>
<dbReference type="EMBL" id="CAJVQB010088403">
    <property type="protein sequence ID" value="CAG8847600.1"/>
    <property type="molecule type" value="Genomic_DNA"/>
</dbReference>
<keyword evidence="2" id="KW-1185">Reference proteome</keyword>
<feature type="non-terminal residue" evidence="1">
    <location>
        <position position="1"/>
    </location>
</feature>
<name>A0ABN7X4L0_GIGMA</name>
<protein>
    <submittedName>
        <fullName evidence="1">46430_t:CDS:1</fullName>
    </submittedName>
</protein>
<feature type="non-terminal residue" evidence="1">
    <location>
        <position position="51"/>
    </location>
</feature>
<sequence length="51" mass="6170">IHSITFDKKKEKFLLIRKHTIQVWHNQGPEKNLLNSFMYLYPSINEQISIK</sequence>
<dbReference type="Proteomes" id="UP000789901">
    <property type="component" value="Unassembled WGS sequence"/>
</dbReference>
<comment type="caution">
    <text evidence="1">The sequence shown here is derived from an EMBL/GenBank/DDBJ whole genome shotgun (WGS) entry which is preliminary data.</text>
</comment>
<proteinExistence type="predicted"/>
<reference evidence="1 2" key="1">
    <citation type="submission" date="2021-06" db="EMBL/GenBank/DDBJ databases">
        <authorList>
            <person name="Kallberg Y."/>
            <person name="Tangrot J."/>
            <person name="Rosling A."/>
        </authorList>
    </citation>
    <scope>NUCLEOTIDE SEQUENCE [LARGE SCALE GENOMIC DNA]</scope>
    <source>
        <strain evidence="1 2">120-4 pot B 10/14</strain>
    </source>
</reference>
<accession>A0ABN7X4L0</accession>
<evidence type="ECO:0000313" key="1">
    <source>
        <dbReference type="EMBL" id="CAG8847600.1"/>
    </source>
</evidence>
<organism evidence="1 2">
    <name type="scientific">Gigaspora margarita</name>
    <dbReference type="NCBI Taxonomy" id="4874"/>
    <lineage>
        <taxon>Eukaryota</taxon>
        <taxon>Fungi</taxon>
        <taxon>Fungi incertae sedis</taxon>
        <taxon>Mucoromycota</taxon>
        <taxon>Glomeromycotina</taxon>
        <taxon>Glomeromycetes</taxon>
        <taxon>Diversisporales</taxon>
        <taxon>Gigasporaceae</taxon>
        <taxon>Gigaspora</taxon>
    </lineage>
</organism>
<evidence type="ECO:0000313" key="2">
    <source>
        <dbReference type="Proteomes" id="UP000789901"/>
    </source>
</evidence>